<dbReference type="PANTHER" id="PTHR32114">
    <property type="entry name" value="ABC TRANSPORTER ABCH.3"/>
    <property type="match status" value="1"/>
</dbReference>
<dbReference type="PANTHER" id="PTHR32114:SF2">
    <property type="entry name" value="ABC TRANSPORTER ABCH.3"/>
    <property type="match status" value="1"/>
</dbReference>
<protein>
    <submittedName>
        <fullName evidence="3">Chromosome segregation protein</fullName>
    </submittedName>
</protein>
<dbReference type="SUPFAM" id="SSF52540">
    <property type="entry name" value="P-loop containing nucleoside triphosphate hydrolases"/>
    <property type="match status" value="1"/>
</dbReference>
<accession>A0A2X1ULR9</accession>
<name>A0A2X1ULR9_9BURK</name>
<keyword evidence="1" id="KW-0175">Coiled coil</keyword>
<gene>
    <name evidence="3" type="ORF">NCTC11009_01295</name>
</gene>
<dbReference type="AlphaFoldDB" id="A0A2X1ULR9"/>
<feature type="domain" description="Rad50/SbcC-type AAA" evidence="2">
    <location>
        <begin position="4"/>
        <end position="244"/>
    </location>
</feature>
<reference evidence="3 4" key="1">
    <citation type="submission" date="2018-06" db="EMBL/GenBank/DDBJ databases">
        <authorList>
            <consortium name="Pathogen Informatics"/>
            <person name="Doyle S."/>
        </authorList>
    </citation>
    <scope>NUCLEOTIDE SEQUENCE [LARGE SCALE GENOMIC DNA]</scope>
    <source>
        <strain evidence="3 4">NCTC11009</strain>
    </source>
</reference>
<evidence type="ECO:0000313" key="4">
    <source>
        <dbReference type="Proteomes" id="UP000250242"/>
    </source>
</evidence>
<dbReference type="GO" id="GO:0016887">
    <property type="term" value="F:ATP hydrolysis activity"/>
    <property type="evidence" value="ECO:0007669"/>
    <property type="project" value="InterPro"/>
</dbReference>
<dbReference type="RefSeq" id="WP_113062543.1">
    <property type="nucleotide sequence ID" value="NZ_UATH01000001.1"/>
</dbReference>
<dbReference type="EMBL" id="UATH01000001">
    <property type="protein sequence ID" value="SPY08078.1"/>
    <property type="molecule type" value="Genomic_DNA"/>
</dbReference>
<dbReference type="Pfam" id="PF13476">
    <property type="entry name" value="AAA_23"/>
    <property type="match status" value="1"/>
</dbReference>
<evidence type="ECO:0000256" key="1">
    <source>
        <dbReference type="SAM" id="Coils"/>
    </source>
</evidence>
<dbReference type="GO" id="GO:0006302">
    <property type="term" value="P:double-strand break repair"/>
    <property type="evidence" value="ECO:0007669"/>
    <property type="project" value="InterPro"/>
</dbReference>
<dbReference type="Gene3D" id="3.40.50.300">
    <property type="entry name" value="P-loop containing nucleotide triphosphate hydrolases"/>
    <property type="match status" value="2"/>
</dbReference>
<feature type="coiled-coil region" evidence="1">
    <location>
        <begin position="376"/>
        <end position="417"/>
    </location>
</feature>
<feature type="coiled-coil region" evidence="1">
    <location>
        <begin position="179"/>
        <end position="258"/>
    </location>
</feature>
<sequence>MITKISMTNFRKHENTEIAFTPSLNVIRGSNEKGKSTVGEALLYALYGSKSLRGRFDDVVTWGKPTTTLKVEVCLLIQDVLFKFVRSKGGAEIYKGDDNVPFITGQTEVSDYASKLIGADAVTARKLMFANQGNMRGTLEAGPKATAEMVEELSDFSFFEDLLEAMSQKLVLGSNVIAKSRLEESKANLEALLSSQENKDDQLKSAMSQVSEAEGKLTGVSANLGELKLKYDKAQLDLELYEERKVQYTNAKEAVESATEAYNNRLLAIDQARSCIVDVDTSNLDYLKERIQKADEAKVRYLAYVKFTNFSESFDKRPTTFQGSMDALEAAIEKSQLKVKDIDNLITKKVSQINELKRRIIKDTTCSHCGQPIKNVEEVLANNKKFESEVEDESNNLSTLEKSLEEARLELKNLQDIKKSNQPVELYLRTDSSYVDVNYSVVPYEVKWKGEVPNANENVDEIKAQVKEIERQVKLVEEAKTRLEVLTETALPLEQALAKATKTLADISFVDTGEALKKAFEVVEYDYLLVDMEKATLEHTITTNKEIISVIKSEQEAFKARTLELQRQVDSFEKEVNDLAFNNALLKKVREARPMVANQLWNLVLSSVSTMFSKVRGVKSTVTKSKEGFLVNGESVDGLSGSTLDLLGLAIRCSLIKLFIPNCPFLILDEPAAAMDIDRTASMMGFISSLDFPQILLITHEDLSETLASNLIEI</sequence>
<evidence type="ECO:0000259" key="2">
    <source>
        <dbReference type="Pfam" id="PF13476"/>
    </source>
</evidence>
<feature type="coiled-coil region" evidence="1">
    <location>
        <begin position="452"/>
        <end position="489"/>
    </location>
</feature>
<proteinExistence type="predicted"/>
<evidence type="ECO:0000313" key="3">
    <source>
        <dbReference type="EMBL" id="SPY08078.1"/>
    </source>
</evidence>
<dbReference type="Proteomes" id="UP000250242">
    <property type="component" value="Unassembled WGS sequence"/>
</dbReference>
<organism evidence="3 4">
    <name type="scientific">Oligella urethralis</name>
    <dbReference type="NCBI Taxonomy" id="90245"/>
    <lineage>
        <taxon>Bacteria</taxon>
        <taxon>Pseudomonadati</taxon>
        <taxon>Pseudomonadota</taxon>
        <taxon>Betaproteobacteria</taxon>
        <taxon>Burkholderiales</taxon>
        <taxon>Alcaligenaceae</taxon>
        <taxon>Oligella</taxon>
    </lineage>
</organism>
<dbReference type="InterPro" id="IPR027417">
    <property type="entry name" value="P-loop_NTPase"/>
</dbReference>
<dbReference type="InterPro" id="IPR038729">
    <property type="entry name" value="Rad50/SbcC_AAA"/>
</dbReference>